<feature type="region of interest" description="Disordered" evidence="6">
    <location>
        <begin position="382"/>
        <end position="416"/>
    </location>
</feature>
<feature type="compositionally biased region" description="Basic and acidic residues" evidence="6">
    <location>
        <begin position="594"/>
        <end position="607"/>
    </location>
</feature>
<feature type="region of interest" description="Disordered" evidence="6">
    <location>
        <begin position="594"/>
        <end position="616"/>
    </location>
</feature>
<feature type="compositionally biased region" description="Polar residues" evidence="6">
    <location>
        <begin position="382"/>
        <end position="396"/>
    </location>
</feature>
<dbReference type="InterPro" id="IPR040227">
    <property type="entry name" value="Nibrin-rel"/>
</dbReference>
<dbReference type="RefSeq" id="XP_013311815.1">
    <property type="nucleotide sequence ID" value="XM_013456361.1"/>
</dbReference>
<dbReference type="PROSITE" id="PS50006">
    <property type="entry name" value="FHA_DOMAIN"/>
    <property type="match status" value="1"/>
</dbReference>
<dbReference type="AlphaFoldDB" id="A0A0D2BG78"/>
<feature type="domain" description="FHA" evidence="7">
    <location>
        <begin position="24"/>
        <end position="87"/>
    </location>
</feature>
<dbReference type="Gene3D" id="2.60.200.20">
    <property type="match status" value="1"/>
</dbReference>
<dbReference type="HOGENOM" id="CLU_007951_0_0_1"/>
<dbReference type="GO" id="GO:0000724">
    <property type="term" value="P:double-strand break repair via homologous recombination"/>
    <property type="evidence" value="ECO:0007669"/>
    <property type="project" value="TreeGrafter"/>
</dbReference>
<evidence type="ECO:0000313" key="9">
    <source>
        <dbReference type="Proteomes" id="UP000054342"/>
    </source>
</evidence>
<feature type="compositionally biased region" description="Basic and acidic residues" evidence="6">
    <location>
        <begin position="703"/>
        <end position="720"/>
    </location>
</feature>
<dbReference type="SMART" id="SM00240">
    <property type="entry name" value="FHA"/>
    <property type="match status" value="1"/>
</dbReference>
<dbReference type="Pfam" id="PF16508">
    <property type="entry name" value="NIBRIN_BRCT_II"/>
    <property type="match status" value="1"/>
</dbReference>
<proteinExistence type="inferred from homology"/>
<comment type="similarity">
    <text evidence="5">Belongs to the Nibrin family.</text>
</comment>
<protein>
    <recommendedName>
        <fullName evidence="7">FHA domain-containing protein</fullName>
    </recommendedName>
</protein>
<dbReference type="STRING" id="348802.A0A0D2BG78"/>
<dbReference type="InterPro" id="IPR032429">
    <property type="entry name" value="Nibrin_BRCT2"/>
</dbReference>
<keyword evidence="3" id="KW-0234">DNA repair</keyword>
<accession>A0A0D2BG78</accession>
<dbReference type="PANTHER" id="PTHR12162">
    <property type="entry name" value="NIBRIN-RELATED"/>
    <property type="match status" value="1"/>
</dbReference>
<dbReference type="GeneID" id="25331881"/>
<dbReference type="OrthoDB" id="552194at2759"/>
<feature type="region of interest" description="Disordered" evidence="6">
    <location>
        <begin position="690"/>
        <end position="874"/>
    </location>
</feature>
<dbReference type="Proteomes" id="UP000054342">
    <property type="component" value="Unassembled WGS sequence"/>
</dbReference>
<dbReference type="PANTHER" id="PTHR12162:SF0">
    <property type="entry name" value="NIBRIN"/>
    <property type="match status" value="1"/>
</dbReference>
<comment type="subcellular location">
    <subcellularLocation>
        <location evidence="1">Nucleus</location>
    </subcellularLocation>
</comment>
<evidence type="ECO:0000259" key="7">
    <source>
        <dbReference type="PROSITE" id="PS50006"/>
    </source>
</evidence>
<feature type="region of interest" description="Disordered" evidence="6">
    <location>
        <begin position="638"/>
        <end position="677"/>
    </location>
</feature>
<feature type="compositionally biased region" description="Basic residues" evidence="6">
    <location>
        <begin position="860"/>
        <end position="874"/>
    </location>
</feature>
<feature type="compositionally biased region" description="Low complexity" evidence="6">
    <location>
        <begin position="807"/>
        <end position="818"/>
    </location>
</feature>
<dbReference type="InterPro" id="IPR043014">
    <property type="entry name" value="Nibrin_BRCT2_sf"/>
</dbReference>
<dbReference type="GO" id="GO:0007095">
    <property type="term" value="P:mitotic G2 DNA damage checkpoint signaling"/>
    <property type="evidence" value="ECO:0007669"/>
    <property type="project" value="InterPro"/>
</dbReference>
<evidence type="ECO:0000256" key="2">
    <source>
        <dbReference type="ARBA" id="ARBA00022763"/>
    </source>
</evidence>
<feature type="region of interest" description="Disordered" evidence="6">
    <location>
        <begin position="213"/>
        <end position="236"/>
    </location>
</feature>
<feature type="compositionally biased region" description="Acidic residues" evidence="6">
    <location>
        <begin position="744"/>
        <end position="758"/>
    </location>
</feature>
<dbReference type="SUPFAM" id="SSF49879">
    <property type="entry name" value="SMAD/FHA domain"/>
    <property type="match status" value="1"/>
</dbReference>
<feature type="compositionally biased region" description="Polar residues" evidence="6">
    <location>
        <begin position="431"/>
        <end position="454"/>
    </location>
</feature>
<reference evidence="8 9" key="1">
    <citation type="submission" date="2015-01" db="EMBL/GenBank/DDBJ databases">
        <title>The Genome Sequence of Exophiala xenobiotica CBS118157.</title>
        <authorList>
            <consortium name="The Broad Institute Genomics Platform"/>
            <person name="Cuomo C."/>
            <person name="de Hoog S."/>
            <person name="Gorbushina A."/>
            <person name="Stielow B."/>
            <person name="Teixiera M."/>
            <person name="Abouelleil A."/>
            <person name="Chapman S.B."/>
            <person name="Priest M."/>
            <person name="Young S.K."/>
            <person name="Wortman J."/>
            <person name="Nusbaum C."/>
            <person name="Birren B."/>
        </authorList>
    </citation>
    <scope>NUCLEOTIDE SEQUENCE [LARGE SCALE GENOMIC DNA]</scope>
    <source>
        <strain evidence="8 9">CBS 118157</strain>
    </source>
</reference>
<dbReference type="GO" id="GO:0003684">
    <property type="term" value="F:damaged DNA binding"/>
    <property type="evidence" value="ECO:0007669"/>
    <property type="project" value="TreeGrafter"/>
</dbReference>
<gene>
    <name evidence="8" type="ORF">PV05_09973</name>
</gene>
<feature type="region of interest" description="Disordered" evidence="6">
    <location>
        <begin position="492"/>
        <end position="580"/>
    </location>
</feature>
<evidence type="ECO:0000256" key="1">
    <source>
        <dbReference type="ARBA" id="ARBA00004123"/>
    </source>
</evidence>
<feature type="compositionally biased region" description="Polar residues" evidence="6">
    <location>
        <begin position="761"/>
        <end position="771"/>
    </location>
</feature>
<feature type="compositionally biased region" description="Polar residues" evidence="6">
    <location>
        <begin position="555"/>
        <end position="574"/>
    </location>
</feature>
<evidence type="ECO:0000256" key="4">
    <source>
        <dbReference type="ARBA" id="ARBA00023242"/>
    </source>
</evidence>
<dbReference type="Pfam" id="PF00498">
    <property type="entry name" value="FHA"/>
    <property type="match status" value="1"/>
</dbReference>
<keyword evidence="4" id="KW-0539">Nucleus</keyword>
<evidence type="ECO:0000256" key="6">
    <source>
        <dbReference type="SAM" id="MobiDB-lite"/>
    </source>
</evidence>
<dbReference type="InterPro" id="IPR008984">
    <property type="entry name" value="SMAD_FHA_dom_sf"/>
</dbReference>
<dbReference type="EMBL" id="KN847322">
    <property type="protein sequence ID" value="KIW51231.1"/>
    <property type="molecule type" value="Genomic_DNA"/>
</dbReference>
<evidence type="ECO:0000313" key="8">
    <source>
        <dbReference type="EMBL" id="KIW51231.1"/>
    </source>
</evidence>
<dbReference type="GO" id="GO:0030870">
    <property type="term" value="C:Mre11 complex"/>
    <property type="evidence" value="ECO:0007669"/>
    <property type="project" value="InterPro"/>
</dbReference>
<feature type="compositionally biased region" description="Basic and acidic residues" evidence="6">
    <location>
        <begin position="772"/>
        <end position="806"/>
    </location>
</feature>
<feature type="region of interest" description="Disordered" evidence="6">
    <location>
        <begin position="431"/>
        <end position="477"/>
    </location>
</feature>
<dbReference type="InterPro" id="IPR000253">
    <property type="entry name" value="FHA_dom"/>
</dbReference>
<dbReference type="Gene3D" id="3.40.50.10980">
    <property type="entry name" value="Nibrin, BRCT2 domain"/>
    <property type="match status" value="1"/>
</dbReference>
<keyword evidence="9" id="KW-1185">Reference proteome</keyword>
<keyword evidence="2" id="KW-0227">DNA damage</keyword>
<evidence type="ECO:0000256" key="5">
    <source>
        <dbReference type="ARBA" id="ARBA00044757"/>
    </source>
</evidence>
<evidence type="ECO:0000256" key="3">
    <source>
        <dbReference type="ARBA" id="ARBA00023204"/>
    </source>
</evidence>
<organism evidence="8 9">
    <name type="scientific">Exophiala xenobiotica</name>
    <dbReference type="NCBI Taxonomy" id="348802"/>
    <lineage>
        <taxon>Eukaryota</taxon>
        <taxon>Fungi</taxon>
        <taxon>Dikarya</taxon>
        <taxon>Ascomycota</taxon>
        <taxon>Pezizomycotina</taxon>
        <taxon>Eurotiomycetes</taxon>
        <taxon>Chaetothyriomycetidae</taxon>
        <taxon>Chaetothyriales</taxon>
        <taxon>Herpotrichiellaceae</taxon>
        <taxon>Exophiala</taxon>
    </lineage>
</organism>
<sequence length="874" mass="96821">MWILESNGDFLQGKRMWLKPGQRYLFGRVRKEGVLFAIDHKTVSRKHFVIEVDNVKEGDAGQIHARTKIRIIDQNSKSGTTVNAETIKGGSKELKDAENSVRPGTFPSEIVIKWHPCVLTFSLLKKEIKLGVLKTKQARVESLDIKAITDFSSDNTTHVVVNKRNTAKGLQGLVAGKYLVAESFIDALEYGATPQNLSQEENLSLLETDFDSAWPNPKDHLPPPGKEPSIRPAESYQPDPARATIFEGYTFVFVDQTQYDNLLPVITSGHGKAMMFKMVNGETTSNNLIDFLQNAAGHKANGQPKTTAESKVVLVRWSGKDDIQEWMNEVISETALKMDQRAIDQSEFLDAILANDAGLLQQSIPFESTNDGKVAPANSLVTRQPSEVRANTSSERTMLDKPHATSVSSAPSGAAPDDVAEKVFTRLANKTTPAAEPGQSQISSRNVSQASSKIESAPRPFSGPRFTQKSGFKHFDDAFDPDEIIDYEGDEDDEAEVLSPEAQQKIQRQTTKIKEEPQSVKKKRPRSPSPDAEHAFAEEMDDLLPAAAAFKRQRTAQARANGQAGSKQAETSQMAAKKIKKEREIDVRKVVKAKREEEEEAARREQEQFEAMGDVEDKTPANLVTVVNMELPLRERSKNLNKVNGAHGDNWDPKWNGRTNFKGFRRKGEPAQRRGHATKVIVPLVAVEQPTQGLGDQYWPKTNGEKEREHEKKRKEEAKSRKSQSQTQRSTGTLSGRSRVNVISEDEDENPDEVEPQNDDGVSSNSPATTRLQREAAEIVDHKIDPDTPRRTRAADKSQAESRHDTTQAAATQSSTASGKRPASSTLGMDKAKRQKTLPVTVVRGSDGEDDDSDDMKFRFGSRARKGRAAAKGK</sequence>
<name>A0A0D2BG78_9EURO</name>